<evidence type="ECO:0000313" key="1">
    <source>
        <dbReference type="EMBL" id="SEQ26178.1"/>
    </source>
</evidence>
<organism evidence="1 2">
    <name type="scientific">Amphritea atlantica</name>
    <dbReference type="NCBI Taxonomy" id="355243"/>
    <lineage>
        <taxon>Bacteria</taxon>
        <taxon>Pseudomonadati</taxon>
        <taxon>Pseudomonadota</taxon>
        <taxon>Gammaproteobacteria</taxon>
        <taxon>Oceanospirillales</taxon>
        <taxon>Oceanospirillaceae</taxon>
        <taxon>Amphritea</taxon>
    </lineage>
</organism>
<dbReference type="EMBL" id="FOGB01000002">
    <property type="protein sequence ID" value="SEQ26178.1"/>
    <property type="molecule type" value="Genomic_DNA"/>
</dbReference>
<evidence type="ECO:0000313" key="2">
    <source>
        <dbReference type="Proteomes" id="UP000198749"/>
    </source>
</evidence>
<reference evidence="2" key="1">
    <citation type="submission" date="2016-10" db="EMBL/GenBank/DDBJ databases">
        <authorList>
            <person name="Varghese N."/>
            <person name="Submissions S."/>
        </authorList>
    </citation>
    <scope>NUCLEOTIDE SEQUENCE [LARGE SCALE GENOMIC DNA]</scope>
    <source>
        <strain evidence="2">DSM 18887</strain>
    </source>
</reference>
<dbReference type="OrthoDB" id="5917215at2"/>
<dbReference type="InterPro" id="IPR021242">
    <property type="entry name" value="DUF2799"/>
</dbReference>
<gene>
    <name evidence="1" type="ORF">SAMN03080615_00950</name>
</gene>
<keyword evidence="2" id="KW-1185">Reference proteome</keyword>
<dbReference type="RefSeq" id="WP_091354695.1">
    <property type="nucleotide sequence ID" value="NZ_AP025284.1"/>
</dbReference>
<dbReference type="PROSITE" id="PS51257">
    <property type="entry name" value="PROKAR_LIPOPROTEIN"/>
    <property type="match status" value="1"/>
</dbReference>
<evidence type="ECO:0008006" key="3">
    <source>
        <dbReference type="Google" id="ProtNLM"/>
    </source>
</evidence>
<protein>
    <recommendedName>
        <fullName evidence="3">DUF2799 domain-containing protein</fullName>
    </recommendedName>
</protein>
<accession>A0A1H9EMD9</accession>
<dbReference type="AlphaFoldDB" id="A0A1H9EMD9"/>
<proteinExistence type="predicted"/>
<dbReference type="Proteomes" id="UP000198749">
    <property type="component" value="Unassembled WGS sequence"/>
</dbReference>
<name>A0A1H9EMD9_9GAMM</name>
<sequence length="210" mass="24126">MSMRYHRLMPGLALVLAMTGCATLDRESCLSADWQLIGFNDGVAGREASRLEQHRDACSEYGVVPRMDQYLQGYDRGVRRYCTAANGYRQARAGKAPGTVCHAEQQQEFARGFELGTKAHQQVARLESARHELSILISEQRADLRERDDKREQLIMEGISSDTRAFLLSEIDELEHEIRLRNLQIKQQQQAVRMETRYLQDLEADLRKQL</sequence>
<dbReference type="Pfam" id="PF10973">
    <property type="entry name" value="DUF2799"/>
    <property type="match status" value="1"/>
</dbReference>